<dbReference type="SUPFAM" id="SSF52113">
    <property type="entry name" value="BRCT domain"/>
    <property type="match status" value="1"/>
</dbReference>
<feature type="compositionally biased region" description="Basic and acidic residues" evidence="1">
    <location>
        <begin position="1069"/>
        <end position="1079"/>
    </location>
</feature>
<dbReference type="EMBL" id="JADGJH010000425">
    <property type="protein sequence ID" value="KAJ3129368.1"/>
    <property type="molecule type" value="Genomic_DNA"/>
</dbReference>
<name>A0AAD5T9U0_9FUNG</name>
<dbReference type="Proteomes" id="UP001211907">
    <property type="component" value="Unassembled WGS sequence"/>
</dbReference>
<dbReference type="InterPro" id="IPR036420">
    <property type="entry name" value="BRCT_dom_sf"/>
</dbReference>
<dbReference type="CDD" id="cd00027">
    <property type="entry name" value="BRCT"/>
    <property type="match status" value="1"/>
</dbReference>
<proteinExistence type="predicted"/>
<feature type="domain" description="BRCT" evidence="2">
    <location>
        <begin position="9"/>
        <end position="84"/>
    </location>
</feature>
<dbReference type="AlphaFoldDB" id="A0AAD5T9U0"/>
<gene>
    <name evidence="3" type="ORF">HK100_008661</name>
</gene>
<dbReference type="SMART" id="SM00292">
    <property type="entry name" value="BRCT"/>
    <property type="match status" value="1"/>
</dbReference>
<dbReference type="Pfam" id="PF00533">
    <property type="entry name" value="BRCT"/>
    <property type="match status" value="1"/>
</dbReference>
<dbReference type="InterPro" id="IPR001357">
    <property type="entry name" value="BRCT_dom"/>
</dbReference>
<dbReference type="Gene3D" id="3.40.50.10190">
    <property type="entry name" value="BRCT domain"/>
    <property type="match status" value="1"/>
</dbReference>
<reference evidence="3" key="1">
    <citation type="submission" date="2020-05" db="EMBL/GenBank/DDBJ databases">
        <title>Phylogenomic resolution of chytrid fungi.</title>
        <authorList>
            <person name="Stajich J.E."/>
            <person name="Amses K."/>
            <person name="Simmons R."/>
            <person name="Seto K."/>
            <person name="Myers J."/>
            <person name="Bonds A."/>
            <person name="Quandt C.A."/>
            <person name="Barry K."/>
            <person name="Liu P."/>
            <person name="Grigoriev I."/>
            <person name="Longcore J.E."/>
            <person name="James T.Y."/>
        </authorList>
    </citation>
    <scope>NUCLEOTIDE SEQUENCE</scope>
    <source>
        <strain evidence="3">JEL0513</strain>
    </source>
</reference>
<feature type="region of interest" description="Disordered" evidence="1">
    <location>
        <begin position="1069"/>
        <end position="1155"/>
    </location>
</feature>
<evidence type="ECO:0000313" key="3">
    <source>
        <dbReference type="EMBL" id="KAJ3129368.1"/>
    </source>
</evidence>
<organism evidence="3 4">
    <name type="scientific">Physocladia obscura</name>
    <dbReference type="NCBI Taxonomy" id="109957"/>
    <lineage>
        <taxon>Eukaryota</taxon>
        <taxon>Fungi</taxon>
        <taxon>Fungi incertae sedis</taxon>
        <taxon>Chytridiomycota</taxon>
        <taxon>Chytridiomycota incertae sedis</taxon>
        <taxon>Chytridiomycetes</taxon>
        <taxon>Chytridiales</taxon>
        <taxon>Chytriomycetaceae</taxon>
        <taxon>Physocladia</taxon>
    </lineage>
</organism>
<accession>A0AAD5T9U0</accession>
<evidence type="ECO:0000259" key="2">
    <source>
        <dbReference type="PROSITE" id="PS50172"/>
    </source>
</evidence>
<evidence type="ECO:0000313" key="4">
    <source>
        <dbReference type="Proteomes" id="UP001211907"/>
    </source>
</evidence>
<evidence type="ECO:0000256" key="1">
    <source>
        <dbReference type="SAM" id="MobiDB-lite"/>
    </source>
</evidence>
<keyword evidence="4" id="KW-1185">Reference proteome</keyword>
<protein>
    <recommendedName>
        <fullName evidence="2">BRCT domain-containing protein</fullName>
    </recommendedName>
</protein>
<sequence length="1155" mass="128736">MESQSSRLPLRVAFAGILPSKIKELGAKVVQMGGEFSAGLNLAERTTHVVCENPNSIKSKILMDALHKSVPILPPKWVDDCLNQYLQNPEAFGLKDIDLVWPIRLNTFSLYLRKSQLTEHYSITTANSNDLPENDVYVKLEADLPDSSSFSSVESSTKMLANRDHLKQAIIEFPTVSPLLVESLLYGPASVNHIIRLSSKNLTPEDLAHFDLRSKAPANDWGFTNTLQMIRCLIIYHSILIFKFGSTHNFSSRAYNFFVDAVIEKIQLGLSFSRVSRFVTEILENSLQDPNFNFAEVDFAILLEPFSSSQHPMLEIDETGEVVIPSLSRLFSAFLIKVASFGRISTLLARPDFLELVRSQKERDFLLTSLANAVIRLAKNFTGNLWTDSTGFWQLMDQLADSGVDGALETIAFGNDKSERIFWVLAGVTCKSLDITLQLDVLSKWFNVEQVRTHLIPKNEETPPLMLRALRHGSKPMIDFLIRNQQVKLSRRIYKTKSDCPWALLQSVSEGEWETVEQLTSPRDMYLLFNRSDDLVAQFLNHAEAKPKQQELKPKWTVKYLSVSMLNASFGNSDVFLNIWKRLNASEIFNLKCTVEVEWEYGTGVWTNYDEVSQFDLALLGGYFNEAKMILEILVACENKKGNPIYNSVILSKFLEWMVELNEEPHPPSIYNNSVEDTSIESTSSKLMKEIVALLNEDAIDPFIHSNIWPARLPYDLYSREWISSDQMKAFMYADKFEIYYTNPVVTPFLCWAAWRFDAQLISQYMVTAKDKEAIIKGKTIARRESWLHLLAHGFLNVEKDRGFIRTAIACITDSSVFAMIDGNGRDIKTVWEEIVPKLPKSSQLEAKKILNLINKHIEGYNINKNGNKRKVEQTESVLEVEKSITSLVVAESTANVPYFSVESVSIKTGGAGISLPISSDINPVVAKIPLPPSPSLLLQSNIVTVPKKSLSETKKSSDVPKSVDYSTLVDHPFKKARIFTDGIPAKVHDPSAKPIVSSQIVKQVLPAKPAAASYDTSHKVKKVRSQGETLAEAGVKAGVRAGVKVGAGVEVGVEAEVEAEVGKEKASMGRSLSRDRSVGNDGGRFANIYRPSLGSTEALRTNSHRDESKVPIATRLGGLSAAPSAPQNSSISIADRLGKTSKSPGSIANRLGEK</sequence>
<dbReference type="PROSITE" id="PS50172">
    <property type="entry name" value="BRCT"/>
    <property type="match status" value="1"/>
</dbReference>
<comment type="caution">
    <text evidence="3">The sequence shown here is derived from an EMBL/GenBank/DDBJ whole genome shotgun (WGS) entry which is preliminary data.</text>
</comment>